<sequence length="250" mass="28851">MLVVNCGAIGVLPRRPPWTNVCLCSASNIGTDQLRAQLDQLHSEANNARAKVVGRNTFVVSRVEFLILLEAEAAFLVRVEEYDILEGFPWIEAKLRFPIRNSWMTLYFLQEPELKIYKALRSFCLVFEPHFRSQELDLEPRKCRFLTLLGVYGSTLEANNARLRLMRLSEAAERLRRQAAISVQTGKENEARELLFQKKKVMQALEKSKSRIELLDELSAKLNEVRQLVIVAELCLVHLRTYRHHTSTKI</sequence>
<dbReference type="AlphaFoldDB" id="A5C6A1"/>
<gene>
    <name evidence="1" type="ORF">VITISV_020260</name>
</gene>
<dbReference type="ExpressionAtlas" id="A5C6A1">
    <property type="expression patterns" value="baseline"/>
</dbReference>
<proteinExistence type="predicted"/>
<dbReference type="EMBL" id="AM483817">
    <property type="protein sequence ID" value="CAN73098.1"/>
    <property type="molecule type" value="Genomic_DNA"/>
</dbReference>
<organism evidence="1">
    <name type="scientific">Vitis vinifera</name>
    <name type="common">Grape</name>
    <dbReference type="NCBI Taxonomy" id="29760"/>
    <lineage>
        <taxon>Eukaryota</taxon>
        <taxon>Viridiplantae</taxon>
        <taxon>Streptophyta</taxon>
        <taxon>Embryophyta</taxon>
        <taxon>Tracheophyta</taxon>
        <taxon>Spermatophyta</taxon>
        <taxon>Magnoliopsida</taxon>
        <taxon>eudicotyledons</taxon>
        <taxon>Gunneridae</taxon>
        <taxon>Pentapetalae</taxon>
        <taxon>rosids</taxon>
        <taxon>Vitales</taxon>
        <taxon>Vitaceae</taxon>
        <taxon>Viteae</taxon>
        <taxon>Vitis</taxon>
    </lineage>
</organism>
<dbReference type="PANTHER" id="PTHR37174:SF2">
    <property type="entry name" value="FORKHEAD-ASSOCIATED DOMAIN PROTEIN"/>
    <property type="match status" value="1"/>
</dbReference>
<evidence type="ECO:0000313" key="1">
    <source>
        <dbReference type="EMBL" id="CAN73098.1"/>
    </source>
</evidence>
<accession>A5C6A1</accession>
<protein>
    <submittedName>
        <fullName evidence="1">Uncharacterized protein</fullName>
    </submittedName>
</protein>
<dbReference type="PANTHER" id="PTHR37174">
    <property type="entry name" value="FORKHEAD-ASSOCIATED DOMAIN PROTEIN"/>
    <property type="match status" value="1"/>
</dbReference>
<name>A5C6A1_VITVI</name>
<reference evidence="1" key="1">
    <citation type="journal article" date="2007" name="PLoS ONE">
        <title>The first genome sequence of an elite grapevine cultivar (Pinot noir Vitis vinifera L.): coping with a highly heterozygous genome.</title>
        <authorList>
            <person name="Velasco R."/>
            <person name="Zharkikh A."/>
            <person name="Troggio M."/>
            <person name="Cartwright D.A."/>
            <person name="Cestaro A."/>
            <person name="Pruss D."/>
            <person name="Pindo M."/>
            <person name="FitzGerald L.M."/>
            <person name="Vezzulli S."/>
            <person name="Reid J."/>
            <person name="Malacarne G."/>
            <person name="Iliev D."/>
            <person name="Coppola G."/>
            <person name="Wardell B."/>
            <person name="Micheletti D."/>
            <person name="Macalma T."/>
            <person name="Facci M."/>
            <person name="Mitchell J.T."/>
            <person name="Perazzolli M."/>
            <person name="Eldredge G."/>
            <person name="Gatto P."/>
            <person name="Oyzerski R."/>
            <person name="Moretto M."/>
            <person name="Gutin N."/>
            <person name="Stefanini M."/>
            <person name="Chen Y."/>
            <person name="Segala C."/>
            <person name="Davenport C."/>
            <person name="Dematte L."/>
            <person name="Mraz A."/>
            <person name="Battilana J."/>
            <person name="Stormo K."/>
            <person name="Costa F."/>
            <person name="Tao Q."/>
            <person name="Si-Ammour A."/>
            <person name="Harkins T."/>
            <person name="Lackey A."/>
            <person name="Perbost C."/>
            <person name="Taillon B."/>
            <person name="Stella A."/>
            <person name="Solovyev V."/>
            <person name="Fawcett J.A."/>
            <person name="Sterck L."/>
            <person name="Vandepoele K."/>
            <person name="Grando S.M."/>
            <person name="Toppo S."/>
            <person name="Moser C."/>
            <person name="Lanchbury J."/>
            <person name="Bogden R."/>
            <person name="Skolnick M."/>
            <person name="Sgaramella V."/>
            <person name="Bhatnagar S.K."/>
            <person name="Fontana P."/>
            <person name="Gutin A."/>
            <person name="Van de Peer Y."/>
            <person name="Salamini F."/>
            <person name="Viola R."/>
        </authorList>
    </citation>
    <scope>NUCLEOTIDE SEQUENCE</scope>
</reference>